<dbReference type="KEGG" id="csur:N24_1773"/>
<keyword evidence="1" id="KW-0472">Membrane</keyword>
<protein>
    <submittedName>
        <fullName evidence="2">Uncharacterized protein</fullName>
    </submittedName>
</protein>
<feature type="transmembrane region" description="Helical" evidence="1">
    <location>
        <begin position="140"/>
        <end position="161"/>
    </location>
</feature>
<dbReference type="RefSeq" id="WP_096456236.1">
    <property type="nucleotide sequence ID" value="NZ_AP017369.1"/>
</dbReference>
<dbReference type="EMBL" id="AP017369">
    <property type="protein sequence ID" value="BAU96035.1"/>
    <property type="molecule type" value="Genomic_DNA"/>
</dbReference>
<dbReference type="Proteomes" id="UP000218244">
    <property type="component" value="Chromosome"/>
</dbReference>
<keyword evidence="3" id="KW-1185">Reference proteome</keyword>
<evidence type="ECO:0000313" key="2">
    <source>
        <dbReference type="EMBL" id="BAU96035.1"/>
    </source>
</evidence>
<dbReference type="AlphaFoldDB" id="A0A160PR80"/>
<accession>A0A160PR80</accession>
<name>A0A160PR80_9CORY</name>
<feature type="transmembrane region" description="Helical" evidence="1">
    <location>
        <begin position="63"/>
        <end position="88"/>
    </location>
</feature>
<feature type="transmembrane region" description="Helical" evidence="1">
    <location>
        <begin position="100"/>
        <end position="120"/>
    </location>
</feature>
<reference evidence="2 3" key="1">
    <citation type="submission" date="2016-02" db="EMBL/GenBank/DDBJ databases">
        <title>Corynebacterium glutamicum N24 whole genome sequencing project.</title>
        <authorList>
            <person name="Matsutani M."/>
            <person name="Nangtapong N."/>
            <person name="Yakushi T."/>
            <person name="Matsushita K."/>
        </authorList>
    </citation>
    <scope>NUCLEOTIDE SEQUENCE [LARGE SCALE GENOMIC DNA]</scope>
    <source>
        <strain evidence="2 3">N24</strain>
    </source>
</reference>
<evidence type="ECO:0000256" key="1">
    <source>
        <dbReference type="SAM" id="Phobius"/>
    </source>
</evidence>
<keyword evidence="1" id="KW-0812">Transmembrane</keyword>
<proteinExistence type="predicted"/>
<evidence type="ECO:0000313" key="3">
    <source>
        <dbReference type="Proteomes" id="UP000218244"/>
    </source>
</evidence>
<keyword evidence="1" id="KW-1133">Transmembrane helix</keyword>
<gene>
    <name evidence="2" type="ORF">N24_1773</name>
</gene>
<organism evidence="2 3">
    <name type="scientific">Corynebacterium suranareeae</name>
    <dbReference type="NCBI Taxonomy" id="2506452"/>
    <lineage>
        <taxon>Bacteria</taxon>
        <taxon>Bacillati</taxon>
        <taxon>Actinomycetota</taxon>
        <taxon>Actinomycetes</taxon>
        <taxon>Mycobacteriales</taxon>
        <taxon>Corynebacteriaceae</taxon>
        <taxon>Corynebacterium</taxon>
    </lineage>
</organism>
<sequence length="173" mass="19146">MTKKQPLIQRRAVAQAKSDTLIPEHYGVLSHIPTSIIVLGTAVTFTLISATMLVRFLTTQEPMIPTIATIFVFALLCNVSISAIKSLFTTHYEITIKPAVLIGVHILGILFSLGFFYVFMNLLINRAQDPNNTATSMPDALLVIALVFVAVLFYEALAQIIRTIITLVREKKD</sequence>
<feature type="transmembrane region" description="Helical" evidence="1">
    <location>
        <begin position="36"/>
        <end position="57"/>
    </location>
</feature>